<sequence length="102" mass="11010">MANPLPGWGKYTFLGPETLSVAIDPRTERCEVLEGELAGKRFNSAVRAARAILATYPGILTALPSAEQMAFPGELWQKQKVSVDSRTADSSTSTVKVTAPMR</sequence>
<dbReference type="STRING" id="1528099.AL705_08045"/>
<name>A0A0M4LZL5_9ACTN</name>
<dbReference type="EMBL" id="CP012390">
    <property type="protein sequence ID" value="ALE19477.1"/>
    <property type="molecule type" value="Genomic_DNA"/>
</dbReference>
<dbReference type="AlphaFoldDB" id="A0A0M4LZL5"/>
<accession>A0A0M4LZL5</accession>
<evidence type="ECO:0000313" key="1">
    <source>
        <dbReference type="EMBL" id="ALE19477.1"/>
    </source>
</evidence>
<protein>
    <submittedName>
        <fullName evidence="1">Uncharacterized protein</fullName>
    </submittedName>
</protein>
<proteinExistence type="predicted"/>
<organism evidence="1 2">
    <name type="scientific">Lawsonella clevelandensis</name>
    <dbReference type="NCBI Taxonomy" id="1528099"/>
    <lineage>
        <taxon>Bacteria</taxon>
        <taxon>Bacillati</taxon>
        <taxon>Actinomycetota</taxon>
        <taxon>Actinomycetes</taxon>
        <taxon>Mycobacteriales</taxon>
        <taxon>Lawsonellaceae</taxon>
        <taxon>Lawsonella</taxon>
    </lineage>
</organism>
<reference evidence="1 2" key="1">
    <citation type="journal article" date="2015" name="Genome Announc.">
        <title>Complete Genome Sequences for Two Strains of a Novel Fastidious, Partially Acid-Fast, Gram-Positive Corynebacterineae Bacterium, Derived from Human Clinical Samples.</title>
        <authorList>
            <person name="Nicholson A.C."/>
            <person name="Bell M."/>
            <person name="Humrighouse B.W."/>
            <person name="McQuiston J.R."/>
        </authorList>
    </citation>
    <scope>NUCLEOTIDE SEQUENCE [LARGE SCALE GENOMIC DNA]</scope>
    <source>
        <strain evidence="1 2">X1698</strain>
    </source>
</reference>
<dbReference type="KEGG" id="cbq:AL705_08045"/>
<gene>
    <name evidence="1" type="ORF">AL705_08045</name>
</gene>
<dbReference type="Proteomes" id="UP000068137">
    <property type="component" value="Chromosome"/>
</dbReference>
<evidence type="ECO:0000313" key="2">
    <source>
        <dbReference type="Proteomes" id="UP000068137"/>
    </source>
</evidence>